<accession>G0HE58</accession>
<dbReference type="PANTHER" id="PTHR20881:SF0">
    <property type="entry name" value="3-METHYL-2-OXOBUTANOATE HYDROXYMETHYLTRANSFERASE"/>
    <property type="match status" value="1"/>
</dbReference>
<feature type="active site" description="Proton acceptor" evidence="7 8">
    <location>
        <position position="215"/>
    </location>
</feature>
<keyword evidence="7" id="KW-0963">Cytoplasm</keyword>
<evidence type="ECO:0000256" key="3">
    <source>
        <dbReference type="ARBA" id="ARBA00011424"/>
    </source>
</evidence>
<keyword evidence="7 10" id="KW-0460">Magnesium</keyword>
<comment type="pathway">
    <text evidence="1 7">Cofactor biosynthesis; (R)-pantothenate biosynthesis; (R)-pantoate from 3-methyl-2-oxobutanoate: step 1/2.</text>
</comment>
<comment type="similarity">
    <text evidence="2 7">Belongs to the PanB family.</text>
</comment>
<dbReference type="GO" id="GO:0005737">
    <property type="term" value="C:cytoplasm"/>
    <property type="evidence" value="ECO:0007669"/>
    <property type="project" value="UniProtKB-SubCell"/>
</dbReference>
<dbReference type="GO" id="GO:0000287">
    <property type="term" value="F:magnesium ion binding"/>
    <property type="evidence" value="ECO:0007669"/>
    <property type="project" value="TreeGrafter"/>
</dbReference>
<feature type="binding site" evidence="7 10">
    <location>
        <position position="78"/>
    </location>
    <ligand>
        <name>Mg(2+)</name>
        <dbReference type="ChEBI" id="CHEBI:18420"/>
    </ligand>
</feature>
<comment type="subunit">
    <text evidence="3 7">Homodecamer; pentamer of dimers.</text>
</comment>
<dbReference type="GO" id="GO:0003864">
    <property type="term" value="F:3-methyl-2-oxobutanoate hydroxymethyltransferase activity"/>
    <property type="evidence" value="ECO:0007669"/>
    <property type="project" value="UniProtKB-UniRule"/>
</dbReference>
<evidence type="ECO:0000313" key="11">
    <source>
        <dbReference type="EMBL" id="AEK36450.1"/>
    </source>
</evidence>
<dbReference type="FunFam" id="3.20.20.60:FF:000003">
    <property type="entry name" value="3-methyl-2-oxobutanoate hydroxymethyltransferase"/>
    <property type="match status" value="1"/>
</dbReference>
<dbReference type="InterPro" id="IPR040442">
    <property type="entry name" value="Pyrv_kinase-like_dom_sf"/>
</dbReference>
<feature type="binding site" evidence="7 10">
    <location>
        <position position="117"/>
    </location>
    <ligand>
        <name>Mg(2+)</name>
        <dbReference type="ChEBI" id="CHEBI:18420"/>
    </ligand>
</feature>
<dbReference type="eggNOG" id="COG0413">
    <property type="taxonomic scope" value="Bacteria"/>
</dbReference>
<dbReference type="UniPathway" id="UPA00028">
    <property type="reaction ID" value="UER00003"/>
</dbReference>
<dbReference type="GO" id="GO:0032259">
    <property type="term" value="P:methylation"/>
    <property type="evidence" value="ECO:0007669"/>
    <property type="project" value="UniProtKB-KW"/>
</dbReference>
<dbReference type="InterPro" id="IPR003700">
    <property type="entry name" value="Pantoate_hydroxy_MeTrfase"/>
</dbReference>
<dbReference type="EMBL" id="CP002917">
    <property type="protein sequence ID" value="AEK36450.1"/>
    <property type="molecule type" value="Genomic_DNA"/>
</dbReference>
<dbReference type="NCBIfam" id="NF001452">
    <property type="entry name" value="PRK00311.1"/>
    <property type="match status" value="1"/>
</dbReference>
<keyword evidence="11" id="KW-0489">Methyltransferase</keyword>
<dbReference type="HOGENOM" id="CLU_036645_1_0_11"/>
<dbReference type="Pfam" id="PF02548">
    <property type="entry name" value="Pantoate_transf"/>
    <property type="match status" value="1"/>
</dbReference>
<comment type="catalytic activity">
    <reaction evidence="7">
        <text>(6R)-5,10-methylene-5,6,7,8-tetrahydrofolate + 3-methyl-2-oxobutanoate + H2O = 2-dehydropantoate + (6S)-5,6,7,8-tetrahydrofolate</text>
        <dbReference type="Rhea" id="RHEA:11824"/>
        <dbReference type="ChEBI" id="CHEBI:11561"/>
        <dbReference type="ChEBI" id="CHEBI:11851"/>
        <dbReference type="ChEBI" id="CHEBI:15377"/>
        <dbReference type="ChEBI" id="CHEBI:15636"/>
        <dbReference type="ChEBI" id="CHEBI:57453"/>
        <dbReference type="EC" id="2.1.2.11"/>
    </reaction>
</comment>
<evidence type="ECO:0000313" key="12">
    <source>
        <dbReference type="Proteomes" id="UP000006659"/>
    </source>
</evidence>
<feature type="binding site" evidence="7 9">
    <location>
        <position position="117"/>
    </location>
    <ligand>
        <name>3-methyl-2-oxobutanoate</name>
        <dbReference type="ChEBI" id="CHEBI:11851"/>
    </ligand>
</feature>
<dbReference type="GO" id="GO:0015940">
    <property type="term" value="P:pantothenate biosynthetic process"/>
    <property type="evidence" value="ECO:0007669"/>
    <property type="project" value="UniProtKB-UniRule"/>
</dbReference>
<gene>
    <name evidence="7 11" type="primary">panB</name>
    <name evidence="11" type="ordered locus">CVAR_1096</name>
</gene>
<proteinExistence type="inferred from homology"/>
<sequence>MMLQVVNTAPPIVAQCCDMSDSTTAASVGYLAPTRQVRIGDLRKKKATGEKWAMLTAYDYSTARALADGGVECLLVGDSAANVVFGYNQTQQISLDEMVYIAAAVVRGAGNALVIADLPFGTYEASDEQAVLSASEMMRRSGAAMVKIEGGVRIAPRIRALVNAGIPVCAHVGFTPQSVNALSGFKVQGRGDAAEQLLADVRAVAEAGADMVVLEMVPAEVAAKATAEVGISTIGIGAGPDTDAQVLVWHDMAAFPADGHRPKFARQWAQVGADLTAAAASYKREVAEGTFPATEHCF</sequence>
<dbReference type="SUPFAM" id="SSF51621">
    <property type="entry name" value="Phosphoenolpyruvate/pyruvate domain"/>
    <property type="match status" value="1"/>
</dbReference>
<dbReference type="Proteomes" id="UP000006659">
    <property type="component" value="Chromosome"/>
</dbReference>
<dbReference type="CDD" id="cd06557">
    <property type="entry name" value="KPHMT-like"/>
    <property type="match status" value="1"/>
</dbReference>
<evidence type="ECO:0000256" key="9">
    <source>
        <dbReference type="PIRSR" id="PIRSR000388-2"/>
    </source>
</evidence>
<dbReference type="AlphaFoldDB" id="G0HE58"/>
<dbReference type="Gene3D" id="3.20.20.60">
    <property type="entry name" value="Phosphoenolpyruvate-binding domains"/>
    <property type="match status" value="1"/>
</dbReference>
<dbReference type="KEGG" id="cva:CVAR_1096"/>
<evidence type="ECO:0000256" key="6">
    <source>
        <dbReference type="ARBA" id="ARBA00056497"/>
    </source>
</evidence>
<dbReference type="GO" id="GO:0008168">
    <property type="term" value="F:methyltransferase activity"/>
    <property type="evidence" value="ECO:0007669"/>
    <property type="project" value="UniProtKB-KW"/>
</dbReference>
<dbReference type="EC" id="2.1.2.11" evidence="7"/>
<protein>
    <recommendedName>
        <fullName evidence="7">3-methyl-2-oxobutanoate hydroxymethyltransferase</fullName>
        <ecNumber evidence="7">2.1.2.11</ecNumber>
    </recommendedName>
    <alternativeName>
        <fullName evidence="7">Ketopantoate hydroxymethyltransferase</fullName>
        <shortName evidence="7">KPHMT</shortName>
    </alternativeName>
</protein>
<dbReference type="NCBIfam" id="TIGR00222">
    <property type="entry name" value="panB"/>
    <property type="match status" value="1"/>
</dbReference>
<evidence type="ECO:0000256" key="4">
    <source>
        <dbReference type="ARBA" id="ARBA00022655"/>
    </source>
</evidence>
<dbReference type="HAMAP" id="MF_00156">
    <property type="entry name" value="PanB"/>
    <property type="match status" value="1"/>
</dbReference>
<reference evidence="11 12" key="1">
    <citation type="journal article" date="2011" name="BMC Genomics">
        <title>Complete genome sequence of Corynebacterium variabile DSM 44702 isolated from the surface of smear-ripened cheeses and insights into cheese ripening and flavor generation.</title>
        <authorList>
            <person name="Schroeder J."/>
            <person name="Maus I."/>
            <person name="Trost E."/>
            <person name="Tauch A."/>
        </authorList>
    </citation>
    <scope>NUCLEOTIDE SEQUENCE [LARGE SCALE GENOMIC DNA]</scope>
    <source>
        <strain evidence="12">DSM 44702 / JCM 12073 / NCIMB 30131</strain>
    </source>
</reference>
<comment type="function">
    <text evidence="6 7">Catalyzes the reversible reaction in which hydroxymethyl group from 5,10-methylenetetrahydrofolate is transferred onto alpha-ketoisovalerate to form ketopantoate.</text>
</comment>
<organism evidence="11 12">
    <name type="scientific">Corynebacterium variabile (strain DSM 44702 / CIP 107183 / JCM 12073 / NCIMB 30131)</name>
    <name type="common">Corynebacterium mooreparkense</name>
    <dbReference type="NCBI Taxonomy" id="858619"/>
    <lineage>
        <taxon>Bacteria</taxon>
        <taxon>Bacillati</taxon>
        <taxon>Actinomycetota</taxon>
        <taxon>Actinomycetes</taxon>
        <taxon>Mycobacteriales</taxon>
        <taxon>Corynebacteriaceae</taxon>
        <taxon>Corynebacterium</taxon>
    </lineage>
</organism>
<feature type="binding site" evidence="7 10">
    <location>
        <position position="149"/>
    </location>
    <ligand>
        <name>Mg(2+)</name>
        <dbReference type="ChEBI" id="CHEBI:18420"/>
    </ligand>
</feature>
<dbReference type="STRING" id="858619.CVAR_1096"/>
<name>G0HE58_CORVD</name>
<evidence type="ECO:0000256" key="5">
    <source>
        <dbReference type="ARBA" id="ARBA00022679"/>
    </source>
</evidence>
<dbReference type="PIRSF" id="PIRSF000388">
    <property type="entry name" value="Pantoate_hydroxy_MeTrfase"/>
    <property type="match status" value="1"/>
</dbReference>
<evidence type="ECO:0000256" key="1">
    <source>
        <dbReference type="ARBA" id="ARBA00005033"/>
    </source>
</evidence>
<evidence type="ECO:0000256" key="8">
    <source>
        <dbReference type="PIRSR" id="PIRSR000388-1"/>
    </source>
</evidence>
<comment type="cofactor">
    <cofactor evidence="7 10">
        <name>Mg(2+)</name>
        <dbReference type="ChEBI" id="CHEBI:18420"/>
    </cofactor>
    <text evidence="7 10">Binds 1 Mg(2+) ion per subunit.</text>
</comment>
<comment type="subcellular location">
    <subcellularLocation>
        <location evidence="7">Cytoplasm</location>
    </subcellularLocation>
</comment>
<feature type="binding site" evidence="7 9">
    <location>
        <begin position="78"/>
        <end position="79"/>
    </location>
    <ligand>
        <name>3-methyl-2-oxobutanoate</name>
        <dbReference type="ChEBI" id="CHEBI:11851"/>
    </ligand>
</feature>
<keyword evidence="7 10" id="KW-0479">Metal-binding</keyword>
<evidence type="ECO:0000256" key="7">
    <source>
        <dbReference type="HAMAP-Rule" id="MF_00156"/>
    </source>
</evidence>
<evidence type="ECO:0000256" key="2">
    <source>
        <dbReference type="ARBA" id="ARBA00008676"/>
    </source>
</evidence>
<keyword evidence="5 7" id="KW-0808">Transferase</keyword>
<feature type="binding site" evidence="7 9">
    <location>
        <position position="147"/>
    </location>
    <ligand>
        <name>3-methyl-2-oxobutanoate</name>
        <dbReference type="ChEBI" id="CHEBI:11851"/>
    </ligand>
</feature>
<evidence type="ECO:0000256" key="10">
    <source>
        <dbReference type="PIRSR" id="PIRSR000388-3"/>
    </source>
</evidence>
<dbReference type="InterPro" id="IPR015813">
    <property type="entry name" value="Pyrv/PenolPyrv_kinase-like_dom"/>
</dbReference>
<keyword evidence="4 7" id="KW-0566">Pantothenate biosynthesis</keyword>
<dbReference type="PANTHER" id="PTHR20881">
    <property type="entry name" value="3-METHYL-2-OXOBUTANOATE HYDROXYMETHYLTRANSFERASE"/>
    <property type="match status" value="1"/>
</dbReference>